<evidence type="ECO:0000313" key="1">
    <source>
        <dbReference type="EMBL" id="CAE7233932.1"/>
    </source>
</evidence>
<comment type="caution">
    <text evidence="1">The sequence shown here is derived from an EMBL/GenBank/DDBJ whole genome shotgun (WGS) entry which is preliminary data.</text>
</comment>
<proteinExistence type="predicted"/>
<dbReference type="EMBL" id="CAJNDS010000784">
    <property type="protein sequence ID" value="CAE7233932.1"/>
    <property type="molecule type" value="Genomic_DNA"/>
</dbReference>
<sequence length="104" mass="11610">MSRPPATSRKVGRAVVLLALFWVSLRATQTAWALLGAGAVPFPRPQKRIRMRWKRRRPRELQTHFDELEGLLMQAASAQTADPVEDAKQAVPPRVLLLAFLVAG</sequence>
<reference evidence="1" key="1">
    <citation type="submission" date="2021-02" db="EMBL/GenBank/DDBJ databases">
        <authorList>
            <person name="Dougan E. K."/>
            <person name="Rhodes N."/>
            <person name="Thang M."/>
            <person name="Chan C."/>
        </authorList>
    </citation>
    <scope>NUCLEOTIDE SEQUENCE</scope>
</reference>
<accession>A0A812KPW1</accession>
<dbReference type="AlphaFoldDB" id="A0A812KPW1"/>
<evidence type="ECO:0000313" key="2">
    <source>
        <dbReference type="Proteomes" id="UP000604046"/>
    </source>
</evidence>
<dbReference type="Proteomes" id="UP000604046">
    <property type="component" value="Unassembled WGS sequence"/>
</dbReference>
<name>A0A812KPW1_9DINO</name>
<organism evidence="1 2">
    <name type="scientific">Symbiodinium natans</name>
    <dbReference type="NCBI Taxonomy" id="878477"/>
    <lineage>
        <taxon>Eukaryota</taxon>
        <taxon>Sar</taxon>
        <taxon>Alveolata</taxon>
        <taxon>Dinophyceae</taxon>
        <taxon>Suessiales</taxon>
        <taxon>Symbiodiniaceae</taxon>
        <taxon>Symbiodinium</taxon>
    </lineage>
</organism>
<protein>
    <submittedName>
        <fullName evidence="1">Uncharacterized protein</fullName>
    </submittedName>
</protein>
<gene>
    <name evidence="1" type="ORF">SNAT2548_LOCUS9822</name>
</gene>
<keyword evidence="2" id="KW-1185">Reference proteome</keyword>